<evidence type="ECO:0000256" key="1">
    <source>
        <dbReference type="SAM" id="MobiDB-lite"/>
    </source>
</evidence>
<reference evidence="3" key="1">
    <citation type="journal article" date="2019" name="Int. J. Syst. Evol. Microbiol.">
        <title>The Global Catalogue of Microorganisms (GCM) 10K type strain sequencing project: providing services to taxonomists for standard genome sequencing and annotation.</title>
        <authorList>
            <consortium name="The Broad Institute Genomics Platform"/>
            <consortium name="The Broad Institute Genome Sequencing Center for Infectious Disease"/>
            <person name="Wu L."/>
            <person name="Ma J."/>
        </authorList>
    </citation>
    <scope>NUCLEOTIDE SEQUENCE [LARGE SCALE GENOMIC DNA]</scope>
    <source>
        <strain evidence="3">CCUG 58760</strain>
    </source>
</reference>
<feature type="region of interest" description="Disordered" evidence="1">
    <location>
        <begin position="91"/>
        <end position="129"/>
    </location>
</feature>
<name>A0ABW0GHA9_9PROT</name>
<keyword evidence="3" id="KW-1185">Reference proteome</keyword>
<gene>
    <name evidence="2" type="ORF">ACFPMG_31525</name>
</gene>
<protein>
    <submittedName>
        <fullName evidence="2">Uncharacterized protein</fullName>
    </submittedName>
</protein>
<evidence type="ECO:0000313" key="3">
    <source>
        <dbReference type="Proteomes" id="UP001596166"/>
    </source>
</evidence>
<proteinExistence type="predicted"/>
<accession>A0ABW0GHA9</accession>
<feature type="compositionally biased region" description="Basic and acidic residues" evidence="1">
    <location>
        <begin position="91"/>
        <end position="109"/>
    </location>
</feature>
<dbReference type="RefSeq" id="WP_376999642.1">
    <property type="nucleotide sequence ID" value="NZ_JBHSLC010000115.1"/>
</dbReference>
<dbReference type="EMBL" id="JBHSLC010000115">
    <property type="protein sequence ID" value="MFC5359537.1"/>
    <property type="molecule type" value="Genomic_DNA"/>
</dbReference>
<dbReference type="Proteomes" id="UP001596166">
    <property type="component" value="Unassembled WGS sequence"/>
</dbReference>
<organism evidence="2 3">
    <name type="scientific">Azospirillum himalayense</name>
    <dbReference type="NCBI Taxonomy" id="654847"/>
    <lineage>
        <taxon>Bacteria</taxon>
        <taxon>Pseudomonadati</taxon>
        <taxon>Pseudomonadota</taxon>
        <taxon>Alphaproteobacteria</taxon>
        <taxon>Rhodospirillales</taxon>
        <taxon>Azospirillaceae</taxon>
        <taxon>Azospirillum</taxon>
    </lineage>
</organism>
<sequence>MDPIDEAEAADDMAHTRRRVKALERCSYTTDATAAADRWAERAERFRNTALRMAFICKLLRAYPKSSPLKDPELNRSYTLPEARKELHFQHEQHVRAREQEANWRRMAEQDAEAETSGRAPGAMEKNHG</sequence>
<comment type="caution">
    <text evidence="2">The sequence shown here is derived from an EMBL/GenBank/DDBJ whole genome shotgun (WGS) entry which is preliminary data.</text>
</comment>
<evidence type="ECO:0000313" key="2">
    <source>
        <dbReference type="EMBL" id="MFC5359537.1"/>
    </source>
</evidence>